<protein>
    <submittedName>
        <fullName evidence="2">Uncharacterized protein</fullName>
    </submittedName>
</protein>
<dbReference type="OrthoDB" id="5403157at2759"/>
<dbReference type="HOGENOM" id="CLU_927461_0_0_1"/>
<gene>
    <name evidence="2" type="ORF">OIDMADRAFT_140572</name>
</gene>
<feature type="compositionally biased region" description="Polar residues" evidence="1">
    <location>
        <begin position="188"/>
        <end position="202"/>
    </location>
</feature>
<dbReference type="Proteomes" id="UP000054321">
    <property type="component" value="Unassembled WGS sequence"/>
</dbReference>
<dbReference type="InParanoid" id="A0A0C3HZ53"/>
<feature type="compositionally biased region" description="Low complexity" evidence="1">
    <location>
        <begin position="166"/>
        <end position="187"/>
    </location>
</feature>
<feature type="compositionally biased region" description="Polar residues" evidence="1">
    <location>
        <begin position="287"/>
        <end position="300"/>
    </location>
</feature>
<name>A0A0C3HZ53_OIDMZ</name>
<accession>A0A0C3HZ53</accession>
<sequence>MAGRATPPASCLASAEHSESSRPRQRPRFARIRSASASTHASASTAQAARSDESLTSTLKSLTLTDGAKDPEFIDRGPIAGGDVRAPARPAVGPPASPTRQSYLEETPGRRRSKPIDIEASKRQQPAVAYTPLSARGDLPGGYFPNHEKLSRQYKTHPFCKKKDSTPSAPIMSSASSTLSSPPGTAPQAAQSMVSPTPSNILSPEALAIPMGKYHPSTYKPVSPGMSTDLSPMPASIQPVELRIQSPDKSNKRSTYERRTGDVKLKLQQYQREMVAQAKLAELPSRAQDQAGSAKPTSPKLQPLGSPGPITPLELEESSGYMAAGMREANRDRLDQERSMKIRGSGSGSPVLSV</sequence>
<evidence type="ECO:0000313" key="3">
    <source>
        <dbReference type="Proteomes" id="UP000054321"/>
    </source>
</evidence>
<organism evidence="2 3">
    <name type="scientific">Oidiodendron maius (strain Zn)</name>
    <dbReference type="NCBI Taxonomy" id="913774"/>
    <lineage>
        <taxon>Eukaryota</taxon>
        <taxon>Fungi</taxon>
        <taxon>Dikarya</taxon>
        <taxon>Ascomycota</taxon>
        <taxon>Pezizomycotina</taxon>
        <taxon>Leotiomycetes</taxon>
        <taxon>Leotiomycetes incertae sedis</taxon>
        <taxon>Myxotrichaceae</taxon>
        <taxon>Oidiodendron</taxon>
    </lineage>
</organism>
<feature type="region of interest" description="Disordered" evidence="1">
    <location>
        <begin position="1"/>
        <end position="264"/>
    </location>
</feature>
<dbReference type="EMBL" id="KN832870">
    <property type="protein sequence ID" value="KIN08105.1"/>
    <property type="molecule type" value="Genomic_DNA"/>
</dbReference>
<reference evidence="2 3" key="1">
    <citation type="submission" date="2014-04" db="EMBL/GenBank/DDBJ databases">
        <authorList>
            <consortium name="DOE Joint Genome Institute"/>
            <person name="Kuo A."/>
            <person name="Martino E."/>
            <person name="Perotto S."/>
            <person name="Kohler A."/>
            <person name="Nagy L.G."/>
            <person name="Floudas D."/>
            <person name="Copeland A."/>
            <person name="Barry K.W."/>
            <person name="Cichocki N."/>
            <person name="Veneault-Fourrey C."/>
            <person name="LaButti K."/>
            <person name="Lindquist E.A."/>
            <person name="Lipzen A."/>
            <person name="Lundell T."/>
            <person name="Morin E."/>
            <person name="Murat C."/>
            <person name="Sun H."/>
            <person name="Tunlid A."/>
            <person name="Henrissat B."/>
            <person name="Grigoriev I.V."/>
            <person name="Hibbett D.S."/>
            <person name="Martin F."/>
            <person name="Nordberg H.P."/>
            <person name="Cantor M.N."/>
            <person name="Hua S.X."/>
        </authorList>
    </citation>
    <scope>NUCLEOTIDE SEQUENCE [LARGE SCALE GENOMIC DNA]</scope>
    <source>
        <strain evidence="2 3">Zn</strain>
    </source>
</reference>
<keyword evidence="3" id="KW-1185">Reference proteome</keyword>
<feature type="region of interest" description="Disordered" evidence="1">
    <location>
        <begin position="278"/>
        <end position="354"/>
    </location>
</feature>
<feature type="compositionally biased region" description="Basic and acidic residues" evidence="1">
    <location>
        <begin position="249"/>
        <end position="264"/>
    </location>
</feature>
<evidence type="ECO:0000256" key="1">
    <source>
        <dbReference type="SAM" id="MobiDB-lite"/>
    </source>
</evidence>
<feature type="compositionally biased region" description="Low complexity" evidence="1">
    <location>
        <begin position="32"/>
        <end position="65"/>
    </location>
</feature>
<feature type="compositionally biased region" description="Basic and acidic residues" evidence="1">
    <location>
        <begin position="328"/>
        <end position="340"/>
    </location>
</feature>
<reference evidence="3" key="2">
    <citation type="submission" date="2015-01" db="EMBL/GenBank/DDBJ databases">
        <title>Evolutionary Origins and Diversification of the Mycorrhizal Mutualists.</title>
        <authorList>
            <consortium name="DOE Joint Genome Institute"/>
            <consortium name="Mycorrhizal Genomics Consortium"/>
            <person name="Kohler A."/>
            <person name="Kuo A."/>
            <person name="Nagy L.G."/>
            <person name="Floudas D."/>
            <person name="Copeland A."/>
            <person name="Barry K.W."/>
            <person name="Cichocki N."/>
            <person name="Veneault-Fourrey C."/>
            <person name="LaButti K."/>
            <person name="Lindquist E.A."/>
            <person name="Lipzen A."/>
            <person name="Lundell T."/>
            <person name="Morin E."/>
            <person name="Murat C."/>
            <person name="Riley R."/>
            <person name="Ohm R."/>
            <person name="Sun H."/>
            <person name="Tunlid A."/>
            <person name="Henrissat B."/>
            <person name="Grigoriev I.V."/>
            <person name="Hibbett D.S."/>
            <person name="Martin F."/>
        </authorList>
    </citation>
    <scope>NUCLEOTIDE SEQUENCE [LARGE SCALE GENOMIC DNA]</scope>
    <source>
        <strain evidence="3">Zn</strain>
    </source>
</reference>
<dbReference type="AlphaFoldDB" id="A0A0C3HZ53"/>
<evidence type="ECO:0000313" key="2">
    <source>
        <dbReference type="EMBL" id="KIN08105.1"/>
    </source>
</evidence>
<proteinExistence type="predicted"/>